<name>A0A3G8LXM2_9GAMM</name>
<sequence>MKVTNSKQLSAYLKDARLNMKLSQSKAASKVGIRQDTVSSFEQNPDSTKIETLFKILSALNLELDIKVRNPELGCELVDDNAIPTEQEWKEEW</sequence>
<dbReference type="AlphaFoldDB" id="A0A3G8LXM2"/>
<organism evidence="2 3">
    <name type="scientific">Shewanella livingstonensis</name>
    <dbReference type="NCBI Taxonomy" id="150120"/>
    <lineage>
        <taxon>Bacteria</taxon>
        <taxon>Pseudomonadati</taxon>
        <taxon>Pseudomonadota</taxon>
        <taxon>Gammaproteobacteria</taxon>
        <taxon>Alteromonadales</taxon>
        <taxon>Shewanellaceae</taxon>
        <taxon>Shewanella</taxon>
    </lineage>
</organism>
<dbReference type="GO" id="GO:0003677">
    <property type="term" value="F:DNA binding"/>
    <property type="evidence" value="ECO:0007669"/>
    <property type="project" value="InterPro"/>
</dbReference>
<protein>
    <submittedName>
        <fullName evidence="2">Helix-turn-helix domain-containing protein</fullName>
    </submittedName>
</protein>
<dbReference type="OrthoDB" id="5891007at2"/>
<accession>A0A3G8LXM2</accession>
<feature type="domain" description="HTH cro/C1-type" evidence="1">
    <location>
        <begin position="13"/>
        <end position="67"/>
    </location>
</feature>
<dbReference type="SMART" id="SM00530">
    <property type="entry name" value="HTH_XRE"/>
    <property type="match status" value="1"/>
</dbReference>
<dbReference type="Proteomes" id="UP000278035">
    <property type="component" value="Chromosome"/>
</dbReference>
<evidence type="ECO:0000313" key="2">
    <source>
        <dbReference type="EMBL" id="AZG74157.1"/>
    </source>
</evidence>
<gene>
    <name evidence="2" type="ORF">EGC82_16205</name>
</gene>
<reference evidence="3" key="1">
    <citation type="submission" date="2018-11" db="EMBL/GenBank/DDBJ databases">
        <title>Shewanella sp. M2.</title>
        <authorList>
            <person name="Hwang Y.J."/>
            <person name="Hwang C.Y."/>
        </authorList>
    </citation>
    <scope>NUCLEOTIDE SEQUENCE [LARGE SCALE GENOMIC DNA]</scope>
    <source>
        <strain evidence="3">LMG 19866</strain>
    </source>
</reference>
<keyword evidence="3" id="KW-1185">Reference proteome</keyword>
<dbReference type="InterPro" id="IPR001387">
    <property type="entry name" value="Cro/C1-type_HTH"/>
</dbReference>
<dbReference type="Gene3D" id="1.10.260.40">
    <property type="entry name" value="lambda repressor-like DNA-binding domains"/>
    <property type="match status" value="1"/>
</dbReference>
<proteinExistence type="predicted"/>
<dbReference type="KEGG" id="slj:EGC82_16205"/>
<evidence type="ECO:0000313" key="3">
    <source>
        <dbReference type="Proteomes" id="UP000278035"/>
    </source>
</evidence>
<dbReference type="Pfam" id="PF01381">
    <property type="entry name" value="HTH_3"/>
    <property type="match status" value="1"/>
</dbReference>
<dbReference type="CDD" id="cd00093">
    <property type="entry name" value="HTH_XRE"/>
    <property type="match status" value="1"/>
</dbReference>
<dbReference type="InterPro" id="IPR010982">
    <property type="entry name" value="Lambda_DNA-bd_dom_sf"/>
</dbReference>
<dbReference type="RefSeq" id="WP_124013259.1">
    <property type="nucleotide sequence ID" value="NZ_CBCSKC010000046.1"/>
</dbReference>
<dbReference type="SUPFAM" id="SSF47413">
    <property type="entry name" value="lambda repressor-like DNA-binding domains"/>
    <property type="match status" value="1"/>
</dbReference>
<dbReference type="EMBL" id="CP034015">
    <property type="protein sequence ID" value="AZG74157.1"/>
    <property type="molecule type" value="Genomic_DNA"/>
</dbReference>
<evidence type="ECO:0000259" key="1">
    <source>
        <dbReference type="PROSITE" id="PS50943"/>
    </source>
</evidence>
<dbReference type="PROSITE" id="PS50943">
    <property type="entry name" value="HTH_CROC1"/>
    <property type="match status" value="1"/>
</dbReference>